<name>A0A3B4ARS0_9GOBI</name>
<organism evidence="1 2">
    <name type="scientific">Periophthalmus magnuspinnatus</name>
    <dbReference type="NCBI Taxonomy" id="409849"/>
    <lineage>
        <taxon>Eukaryota</taxon>
        <taxon>Metazoa</taxon>
        <taxon>Chordata</taxon>
        <taxon>Craniata</taxon>
        <taxon>Vertebrata</taxon>
        <taxon>Euteleostomi</taxon>
        <taxon>Actinopterygii</taxon>
        <taxon>Neopterygii</taxon>
        <taxon>Teleostei</taxon>
        <taxon>Neoteleostei</taxon>
        <taxon>Acanthomorphata</taxon>
        <taxon>Gobiaria</taxon>
        <taxon>Gobiiformes</taxon>
        <taxon>Gobioidei</taxon>
        <taxon>Gobiidae</taxon>
        <taxon>Oxudercinae</taxon>
        <taxon>Periophthalmus</taxon>
    </lineage>
</organism>
<evidence type="ECO:0000313" key="1">
    <source>
        <dbReference type="Ensembl" id="ENSPMGP00000019838.1"/>
    </source>
</evidence>
<sequence>MISDPEFPIWNSALSFLNGPTDSAHSNTPHDDTHLCCFHIRQKTPQTHLKQCFPITEETRRPSRD</sequence>
<protein>
    <submittedName>
        <fullName evidence="1">Uncharacterized protein</fullName>
    </submittedName>
</protein>
<dbReference type="Ensembl" id="ENSPMGT00000021143.1">
    <property type="protein sequence ID" value="ENSPMGP00000019838.1"/>
    <property type="gene ID" value="ENSPMGG00000016066.1"/>
</dbReference>
<reference evidence="1" key="2">
    <citation type="submission" date="2025-09" db="UniProtKB">
        <authorList>
            <consortium name="Ensembl"/>
        </authorList>
    </citation>
    <scope>IDENTIFICATION</scope>
</reference>
<dbReference type="AlphaFoldDB" id="A0A3B4ARS0"/>
<reference evidence="1" key="1">
    <citation type="submission" date="2025-08" db="UniProtKB">
        <authorList>
            <consortium name="Ensembl"/>
        </authorList>
    </citation>
    <scope>IDENTIFICATION</scope>
</reference>
<dbReference type="Proteomes" id="UP000261520">
    <property type="component" value="Unplaced"/>
</dbReference>
<proteinExistence type="predicted"/>
<accession>A0A3B4ARS0</accession>
<evidence type="ECO:0000313" key="2">
    <source>
        <dbReference type="Proteomes" id="UP000261520"/>
    </source>
</evidence>
<keyword evidence="2" id="KW-1185">Reference proteome</keyword>